<dbReference type="PROSITE" id="PS00941">
    <property type="entry name" value="CARBOXYLESTERASE_B_2"/>
    <property type="match status" value="1"/>
</dbReference>
<dbReference type="InterPro" id="IPR029058">
    <property type="entry name" value="AB_hydrolase_fold"/>
</dbReference>
<comment type="caution">
    <text evidence="5">The sequence shown here is derived from an EMBL/GenBank/DDBJ whole genome shotgun (WGS) entry which is preliminary data.</text>
</comment>
<dbReference type="PANTHER" id="PTHR43918:SF4">
    <property type="entry name" value="CARBOXYLIC ESTER HYDROLASE"/>
    <property type="match status" value="1"/>
</dbReference>
<evidence type="ECO:0000313" key="6">
    <source>
        <dbReference type="Proteomes" id="UP001550628"/>
    </source>
</evidence>
<dbReference type="PROSITE" id="PS00122">
    <property type="entry name" value="CARBOXYLESTERASE_B_1"/>
    <property type="match status" value="1"/>
</dbReference>
<sequence>MIVDTTGGKVRGTRSGPVTAFRGIPYARAARFAPPATVSPRAGVLDAVRPGPAAPQLPSRLAAVMGDVEVAQAEDCLTLNVWTPPGGGSRAVLVFLHGGGFVSGSGGLPWYDGAELAARGDIVVVTVNYRLGALGFLYLPGVSPGNLGLLDQLAALRWVHDNIEGFGGDPGAVTVAGQSAGALSILTLLAGERANGLFRRAVLQSTPAGMNALTTGEAERIGAPILEELAIAPRDAGRLADVPVTALLTAQSTVMRRTADPAEPVPPFRLVADGDLVSADPITAVGMNGGEVELMIGTTRDEAAAFAPGEPALAVTERLFAGPARRLALLLARRNAPWVYRFDWSPPGSPFGACHCLELPFLFGNSAAWQHAPMLSGRHPARLTDRVTGAWARFVREGAPGWARGTTHLFGAELAPPDLG</sequence>
<dbReference type="Pfam" id="PF00135">
    <property type="entry name" value="COesterase"/>
    <property type="match status" value="1"/>
</dbReference>
<evidence type="ECO:0000313" key="5">
    <source>
        <dbReference type="EMBL" id="MEU1950853.1"/>
    </source>
</evidence>
<evidence type="ECO:0000256" key="3">
    <source>
        <dbReference type="RuleBase" id="RU361235"/>
    </source>
</evidence>
<gene>
    <name evidence="5" type="ORF">ABZ510_03250</name>
</gene>
<dbReference type="Proteomes" id="UP001550628">
    <property type="component" value="Unassembled WGS sequence"/>
</dbReference>
<proteinExistence type="inferred from homology"/>
<protein>
    <recommendedName>
        <fullName evidence="3">Carboxylic ester hydrolase</fullName>
        <ecNumber evidence="3">3.1.1.-</ecNumber>
    </recommendedName>
</protein>
<dbReference type="EMBL" id="JBEYBF010000002">
    <property type="protein sequence ID" value="MEU1950853.1"/>
    <property type="molecule type" value="Genomic_DNA"/>
</dbReference>
<accession>A0ABV2WIZ2</accession>
<reference evidence="5 6" key="1">
    <citation type="submission" date="2024-06" db="EMBL/GenBank/DDBJ databases">
        <title>The Natural Products Discovery Center: Release of the First 8490 Sequenced Strains for Exploring Actinobacteria Biosynthetic Diversity.</title>
        <authorList>
            <person name="Kalkreuter E."/>
            <person name="Kautsar S.A."/>
            <person name="Yang D."/>
            <person name="Bader C.D."/>
            <person name="Teijaro C.N."/>
            <person name="Fluegel L."/>
            <person name="Davis C.M."/>
            <person name="Simpson J.R."/>
            <person name="Lauterbach L."/>
            <person name="Steele A.D."/>
            <person name="Gui C."/>
            <person name="Meng S."/>
            <person name="Li G."/>
            <person name="Viehrig K."/>
            <person name="Ye F."/>
            <person name="Su P."/>
            <person name="Kiefer A.F."/>
            <person name="Nichols A."/>
            <person name="Cepeda A.J."/>
            <person name="Yan W."/>
            <person name="Fan B."/>
            <person name="Jiang Y."/>
            <person name="Adhikari A."/>
            <person name="Zheng C.-J."/>
            <person name="Schuster L."/>
            <person name="Cowan T.M."/>
            <person name="Smanski M.J."/>
            <person name="Chevrette M.G."/>
            <person name="De Carvalho L.P.S."/>
            <person name="Shen B."/>
        </authorList>
    </citation>
    <scope>NUCLEOTIDE SEQUENCE [LARGE SCALE GENOMIC DNA]</scope>
    <source>
        <strain evidence="5 6">NPDC019708</strain>
    </source>
</reference>
<organism evidence="5 6">
    <name type="scientific">Nocardia rhamnosiphila</name>
    <dbReference type="NCBI Taxonomy" id="426716"/>
    <lineage>
        <taxon>Bacteria</taxon>
        <taxon>Bacillati</taxon>
        <taxon>Actinomycetota</taxon>
        <taxon>Actinomycetes</taxon>
        <taxon>Mycobacteriales</taxon>
        <taxon>Nocardiaceae</taxon>
        <taxon>Nocardia</taxon>
    </lineage>
</organism>
<dbReference type="EC" id="3.1.1.-" evidence="3"/>
<dbReference type="InterPro" id="IPR050654">
    <property type="entry name" value="AChE-related_enzymes"/>
</dbReference>
<dbReference type="RefSeq" id="WP_357114131.1">
    <property type="nucleotide sequence ID" value="NZ_JBEYBD010000013.1"/>
</dbReference>
<dbReference type="SUPFAM" id="SSF53474">
    <property type="entry name" value="alpha/beta-Hydrolases"/>
    <property type="match status" value="1"/>
</dbReference>
<keyword evidence="6" id="KW-1185">Reference proteome</keyword>
<evidence type="ECO:0000256" key="1">
    <source>
        <dbReference type="ARBA" id="ARBA00005964"/>
    </source>
</evidence>
<evidence type="ECO:0000259" key="4">
    <source>
        <dbReference type="Pfam" id="PF00135"/>
    </source>
</evidence>
<feature type="domain" description="Carboxylesterase type B" evidence="4">
    <location>
        <begin position="2"/>
        <end position="308"/>
    </location>
</feature>
<dbReference type="InterPro" id="IPR019826">
    <property type="entry name" value="Carboxylesterase_B_AS"/>
</dbReference>
<evidence type="ECO:0000256" key="2">
    <source>
        <dbReference type="ARBA" id="ARBA00022801"/>
    </source>
</evidence>
<comment type="similarity">
    <text evidence="1 3">Belongs to the type-B carboxylesterase/lipase family.</text>
</comment>
<dbReference type="PANTHER" id="PTHR43918">
    <property type="entry name" value="ACETYLCHOLINESTERASE"/>
    <property type="match status" value="1"/>
</dbReference>
<dbReference type="Gene3D" id="3.40.50.1820">
    <property type="entry name" value="alpha/beta hydrolase"/>
    <property type="match status" value="2"/>
</dbReference>
<dbReference type="InterPro" id="IPR019819">
    <property type="entry name" value="Carboxylesterase_B_CS"/>
</dbReference>
<dbReference type="InterPro" id="IPR002018">
    <property type="entry name" value="CarbesteraseB"/>
</dbReference>
<keyword evidence="2 3" id="KW-0378">Hydrolase</keyword>
<name>A0ABV2WIZ2_9NOCA</name>